<dbReference type="SUPFAM" id="SSF56672">
    <property type="entry name" value="DNA/RNA polymerases"/>
    <property type="match status" value="1"/>
</dbReference>
<dbReference type="Proteomes" id="UP000607653">
    <property type="component" value="Unassembled WGS sequence"/>
</dbReference>
<evidence type="ECO:0000313" key="1">
    <source>
        <dbReference type="EMBL" id="DAD19321.1"/>
    </source>
</evidence>
<evidence type="ECO:0000313" key="2">
    <source>
        <dbReference type="Proteomes" id="UP000607653"/>
    </source>
</evidence>
<protein>
    <recommendedName>
        <fullName evidence="3">Reverse transcriptase domain-containing protein</fullName>
    </recommendedName>
</protein>
<sequence>MHLDKSPGPDGLNPTFYQKFWPLIGKDIFQAVVSWLSREEFPASLNDTTIVLIPKCESPKTMKDLRPISLCNVLYKIVSKVLANHLKVLLPNIISNAQFAFVGPIIPGRGLRQGDPLSPYFFILCAEGLFALMYKAEREGLISGCRICWGVPSVSHLLFADDSFFFFKAEERECNAMKNILKKVGVFFSSNVPQDVKARVTSILGVVNPIKTGRYLGLPSLIGRKKNKVFRFIRDRLWQRLQGWKSKLLSRTSKEILIKSVAQVVPSYCMSTFMIPVSLNKELERMMNSFWWGNSNSNGRGIKWLKWEKLFIRKEEGWNILSNPYVLVYCVFKAKYFPRGIF</sequence>
<reference evidence="1 2" key="1">
    <citation type="journal article" date="2020" name="Mol. Biol. Evol.">
        <title>Distinct Expression and Methylation Patterns for Genes with Different Fates following a Single Whole-Genome Duplication in Flowering Plants.</title>
        <authorList>
            <person name="Shi T."/>
            <person name="Rahmani R.S."/>
            <person name="Gugger P.F."/>
            <person name="Wang M."/>
            <person name="Li H."/>
            <person name="Zhang Y."/>
            <person name="Li Z."/>
            <person name="Wang Q."/>
            <person name="Van de Peer Y."/>
            <person name="Marchal K."/>
            <person name="Chen J."/>
        </authorList>
    </citation>
    <scope>NUCLEOTIDE SEQUENCE [LARGE SCALE GENOMIC DNA]</scope>
    <source>
        <tissue evidence="1">Leaf</tissue>
    </source>
</reference>
<dbReference type="PANTHER" id="PTHR33116">
    <property type="entry name" value="REVERSE TRANSCRIPTASE ZINC-BINDING DOMAIN-CONTAINING PROTEIN-RELATED-RELATED"/>
    <property type="match status" value="1"/>
</dbReference>
<keyword evidence="2" id="KW-1185">Reference proteome</keyword>
<dbReference type="AlphaFoldDB" id="A0A822XJI8"/>
<dbReference type="PANTHER" id="PTHR33116:SF86">
    <property type="entry name" value="REVERSE TRANSCRIPTASE DOMAIN-CONTAINING PROTEIN"/>
    <property type="match status" value="1"/>
</dbReference>
<dbReference type="InterPro" id="IPR043502">
    <property type="entry name" value="DNA/RNA_pol_sf"/>
</dbReference>
<gene>
    <name evidence="1" type="ORF">HUJ06_020784</name>
</gene>
<dbReference type="CDD" id="cd01650">
    <property type="entry name" value="RT_nLTR_like"/>
    <property type="match status" value="1"/>
</dbReference>
<dbReference type="EMBL" id="DUZY01000001">
    <property type="protein sequence ID" value="DAD19321.1"/>
    <property type="molecule type" value="Genomic_DNA"/>
</dbReference>
<organism evidence="1 2">
    <name type="scientific">Nelumbo nucifera</name>
    <name type="common">Sacred lotus</name>
    <dbReference type="NCBI Taxonomy" id="4432"/>
    <lineage>
        <taxon>Eukaryota</taxon>
        <taxon>Viridiplantae</taxon>
        <taxon>Streptophyta</taxon>
        <taxon>Embryophyta</taxon>
        <taxon>Tracheophyta</taxon>
        <taxon>Spermatophyta</taxon>
        <taxon>Magnoliopsida</taxon>
        <taxon>Proteales</taxon>
        <taxon>Nelumbonaceae</taxon>
        <taxon>Nelumbo</taxon>
    </lineage>
</organism>
<name>A0A822XJI8_NELNU</name>
<accession>A0A822XJI8</accession>
<proteinExistence type="predicted"/>
<evidence type="ECO:0008006" key="3">
    <source>
        <dbReference type="Google" id="ProtNLM"/>
    </source>
</evidence>
<comment type="caution">
    <text evidence="1">The sequence shown here is derived from an EMBL/GenBank/DDBJ whole genome shotgun (WGS) entry which is preliminary data.</text>
</comment>